<dbReference type="OrthoDB" id="5871973at2759"/>
<dbReference type="EMBL" id="KI658313">
    <property type="protein sequence ID" value="ETN83047.1"/>
    <property type="molecule type" value="Genomic_DNA"/>
</dbReference>
<keyword evidence="2" id="KW-1185">Reference proteome</keyword>
<dbReference type="Proteomes" id="UP000053676">
    <property type="component" value="Unassembled WGS sequence"/>
</dbReference>
<reference evidence="2" key="1">
    <citation type="journal article" date="2014" name="Nat. Genet.">
        <title>Genome of the human hookworm Necator americanus.</title>
        <authorList>
            <person name="Tang Y.T."/>
            <person name="Gao X."/>
            <person name="Rosa B.A."/>
            <person name="Abubucker S."/>
            <person name="Hallsworth-Pepin K."/>
            <person name="Martin J."/>
            <person name="Tyagi R."/>
            <person name="Heizer E."/>
            <person name="Zhang X."/>
            <person name="Bhonagiri-Palsikar V."/>
            <person name="Minx P."/>
            <person name="Warren W.C."/>
            <person name="Wang Q."/>
            <person name="Zhan B."/>
            <person name="Hotez P.J."/>
            <person name="Sternberg P.W."/>
            <person name="Dougall A."/>
            <person name="Gaze S.T."/>
            <person name="Mulvenna J."/>
            <person name="Sotillo J."/>
            <person name="Ranganathan S."/>
            <person name="Rabelo E.M."/>
            <person name="Wilson R.K."/>
            <person name="Felgner P.L."/>
            <person name="Bethony J."/>
            <person name="Hawdon J.M."/>
            <person name="Gasser R.B."/>
            <person name="Loukas A."/>
            <person name="Mitreva M."/>
        </authorList>
    </citation>
    <scope>NUCLEOTIDE SEQUENCE [LARGE SCALE GENOMIC DNA]</scope>
</reference>
<protein>
    <submittedName>
        <fullName evidence="1">Uncharacterized protein</fullName>
    </submittedName>
</protein>
<evidence type="ECO:0000313" key="2">
    <source>
        <dbReference type="Proteomes" id="UP000053676"/>
    </source>
</evidence>
<gene>
    <name evidence="1" type="ORF">NECAME_01846</name>
</gene>
<accession>W2TPV6</accession>
<sequence>MSQKDHYSQSICIIIYVRHKIPASKPVTDSADFPLFDIWAEAACCGRPVWVIESYGDPLLIQDSNRGILGRCVRMEGEGGSCWQCLVEGVDREVARLERGHLRFAADVSFQLKLLILAAMTRVVGQPRPYLEL</sequence>
<evidence type="ECO:0000313" key="1">
    <source>
        <dbReference type="EMBL" id="ETN83047.1"/>
    </source>
</evidence>
<organism evidence="1 2">
    <name type="scientific">Necator americanus</name>
    <name type="common">Human hookworm</name>
    <dbReference type="NCBI Taxonomy" id="51031"/>
    <lineage>
        <taxon>Eukaryota</taxon>
        <taxon>Metazoa</taxon>
        <taxon>Ecdysozoa</taxon>
        <taxon>Nematoda</taxon>
        <taxon>Chromadorea</taxon>
        <taxon>Rhabditida</taxon>
        <taxon>Rhabditina</taxon>
        <taxon>Rhabditomorpha</taxon>
        <taxon>Strongyloidea</taxon>
        <taxon>Ancylostomatidae</taxon>
        <taxon>Bunostominae</taxon>
        <taxon>Necator</taxon>
    </lineage>
</organism>
<proteinExistence type="predicted"/>
<name>W2TPV6_NECAM</name>
<dbReference type="AlphaFoldDB" id="W2TPV6"/>
<dbReference type="KEGG" id="nai:NECAME_01846"/>